<dbReference type="RefSeq" id="XP_004183956.1">
    <property type="nucleotide sequence ID" value="XM_004183908.1"/>
</dbReference>
<evidence type="ECO:0000259" key="1">
    <source>
        <dbReference type="PROSITE" id="PS50011"/>
    </source>
</evidence>
<keyword evidence="3" id="KW-1185">Reference proteome</keyword>
<evidence type="ECO:0000313" key="2">
    <source>
        <dbReference type="EMBL" id="ELP84610.1"/>
    </source>
</evidence>
<dbReference type="Proteomes" id="UP000014680">
    <property type="component" value="Unassembled WGS sequence"/>
</dbReference>
<dbReference type="Pfam" id="PF00069">
    <property type="entry name" value="Pkinase"/>
    <property type="match status" value="1"/>
</dbReference>
<dbReference type="InterPro" id="IPR011009">
    <property type="entry name" value="Kinase-like_dom_sf"/>
</dbReference>
<dbReference type="PROSITE" id="PS50011">
    <property type="entry name" value="PROTEIN_KINASE_DOM"/>
    <property type="match status" value="1"/>
</dbReference>
<dbReference type="SMART" id="SM00220">
    <property type="entry name" value="S_TKc"/>
    <property type="match status" value="1"/>
</dbReference>
<gene>
    <name evidence="2" type="ORF">EIN_172350</name>
</gene>
<dbReference type="GO" id="GO:0044773">
    <property type="term" value="P:mitotic DNA damage checkpoint signaling"/>
    <property type="evidence" value="ECO:0007669"/>
    <property type="project" value="TreeGrafter"/>
</dbReference>
<evidence type="ECO:0000313" key="3">
    <source>
        <dbReference type="Proteomes" id="UP000014680"/>
    </source>
</evidence>
<dbReference type="KEGG" id="eiv:EIN_172350"/>
<dbReference type="GeneID" id="14883565"/>
<organism evidence="2 3">
    <name type="scientific">Entamoeba invadens IP1</name>
    <dbReference type="NCBI Taxonomy" id="370355"/>
    <lineage>
        <taxon>Eukaryota</taxon>
        <taxon>Amoebozoa</taxon>
        <taxon>Evosea</taxon>
        <taxon>Archamoebae</taxon>
        <taxon>Mastigamoebida</taxon>
        <taxon>Entamoebidae</taxon>
        <taxon>Entamoeba</taxon>
    </lineage>
</organism>
<dbReference type="GO" id="GO:0005737">
    <property type="term" value="C:cytoplasm"/>
    <property type="evidence" value="ECO:0007669"/>
    <property type="project" value="TreeGrafter"/>
</dbReference>
<dbReference type="OrthoDB" id="4062651at2759"/>
<name>A0A0A1TYH9_ENTIV</name>
<feature type="domain" description="Protein kinase" evidence="1">
    <location>
        <begin position="68"/>
        <end position="318"/>
    </location>
</feature>
<dbReference type="Gene3D" id="1.10.510.10">
    <property type="entry name" value="Transferase(Phosphotransferase) domain 1"/>
    <property type="match status" value="1"/>
</dbReference>
<reference evidence="2 3" key="1">
    <citation type="submission" date="2012-10" db="EMBL/GenBank/DDBJ databases">
        <authorList>
            <person name="Zafar N."/>
            <person name="Inman J."/>
            <person name="Hall N."/>
            <person name="Lorenzi H."/>
            <person name="Caler E."/>
        </authorList>
    </citation>
    <scope>NUCLEOTIDE SEQUENCE [LARGE SCALE GENOMIC DNA]</scope>
    <source>
        <strain evidence="2 3">IP1</strain>
    </source>
</reference>
<dbReference type="PANTHER" id="PTHR44167:SF24">
    <property type="entry name" value="SERINE_THREONINE-PROTEIN KINASE CHK2"/>
    <property type="match status" value="1"/>
</dbReference>
<dbReference type="SUPFAM" id="SSF56112">
    <property type="entry name" value="Protein kinase-like (PK-like)"/>
    <property type="match status" value="1"/>
</dbReference>
<dbReference type="VEuPathDB" id="AmoebaDB:EIN_172350"/>
<sequence length="318" mass="37768">MEYLDYFDYNFFLRTHPETFTRRFPPPNMLKFTRLNNYPQYKRTLSITQEENVLRAVRINTNEVLKQFDKCEFKTNGRYWQIYSAIERGTERGTEKSVIVKVSRYLFKNEYVNEMEIDGLILDKDLFAKNTRIWFNGILHVAVMEEYEYDLMNFLYNKEPTYEQITFVISNVCKALKILHSMGYAHLNVTPDNILLSHEGFVRLGGLSRARPLFQKITEEQGPPSDYNEFEPPHQAPGITLDVYSLGICLFEMDSGLKWPEYHPFKVNHYFILNSMKNKDLRELFQLMTYPGPARFSPGDILRIKPIRECKMKNFYNE</sequence>
<dbReference type="GO" id="GO:0005524">
    <property type="term" value="F:ATP binding"/>
    <property type="evidence" value="ECO:0007669"/>
    <property type="project" value="InterPro"/>
</dbReference>
<dbReference type="InterPro" id="IPR000719">
    <property type="entry name" value="Prot_kinase_dom"/>
</dbReference>
<dbReference type="EMBL" id="KB207112">
    <property type="protein sequence ID" value="ELP84610.1"/>
    <property type="molecule type" value="Genomic_DNA"/>
</dbReference>
<dbReference type="GO" id="GO:0005634">
    <property type="term" value="C:nucleus"/>
    <property type="evidence" value="ECO:0007669"/>
    <property type="project" value="TreeGrafter"/>
</dbReference>
<protein>
    <recommendedName>
        <fullName evidence="1">Protein kinase domain-containing protein</fullName>
    </recommendedName>
</protein>
<dbReference type="AlphaFoldDB" id="A0A0A1TYH9"/>
<dbReference type="PANTHER" id="PTHR44167">
    <property type="entry name" value="OVARIAN-SPECIFIC SERINE/THREONINE-PROTEIN KINASE LOK-RELATED"/>
    <property type="match status" value="1"/>
</dbReference>
<dbReference type="GO" id="GO:0004674">
    <property type="term" value="F:protein serine/threonine kinase activity"/>
    <property type="evidence" value="ECO:0007669"/>
    <property type="project" value="TreeGrafter"/>
</dbReference>
<proteinExistence type="predicted"/>
<accession>A0A0A1TYH9</accession>